<comment type="similarity">
    <text evidence="2">Belongs to the protease PrsW family.</text>
</comment>
<dbReference type="PANTHER" id="PTHR36844:SF1">
    <property type="entry name" value="PROTEASE PRSW"/>
    <property type="match status" value="1"/>
</dbReference>
<evidence type="ECO:0000256" key="2">
    <source>
        <dbReference type="ARBA" id="ARBA00009165"/>
    </source>
</evidence>
<feature type="transmembrane region" description="Helical" evidence="10">
    <location>
        <begin position="102"/>
        <end position="124"/>
    </location>
</feature>
<dbReference type="GO" id="GO:0005886">
    <property type="term" value="C:plasma membrane"/>
    <property type="evidence" value="ECO:0007669"/>
    <property type="project" value="UniProtKB-SubCell"/>
</dbReference>
<keyword evidence="9 10" id="KW-0472">Membrane</keyword>
<dbReference type="AlphaFoldDB" id="A0A2W5SQV2"/>
<keyword evidence="5" id="KW-0645">Protease</keyword>
<evidence type="ECO:0000256" key="8">
    <source>
        <dbReference type="ARBA" id="ARBA00022989"/>
    </source>
</evidence>
<evidence type="ECO:0000313" key="12">
    <source>
        <dbReference type="Proteomes" id="UP000249061"/>
    </source>
</evidence>
<dbReference type="InterPro" id="IPR026898">
    <property type="entry name" value="PrsW"/>
</dbReference>
<keyword evidence="7" id="KW-0378">Hydrolase</keyword>
<proteinExistence type="inferred from homology"/>
<keyword evidence="6 10" id="KW-0812">Transmembrane</keyword>
<feature type="transmembrane region" description="Helical" evidence="10">
    <location>
        <begin position="201"/>
        <end position="220"/>
    </location>
</feature>
<accession>A0A2W5SQV2</accession>
<gene>
    <name evidence="11" type="ORF">DI536_35015</name>
</gene>
<feature type="transmembrane region" description="Helical" evidence="10">
    <location>
        <begin position="67"/>
        <end position="90"/>
    </location>
</feature>
<comment type="subcellular location">
    <subcellularLocation>
        <location evidence="1">Cell membrane</location>
        <topology evidence="1">Multi-pass membrane protein</topology>
    </subcellularLocation>
</comment>
<evidence type="ECO:0000256" key="6">
    <source>
        <dbReference type="ARBA" id="ARBA00022692"/>
    </source>
</evidence>
<dbReference type="InterPro" id="IPR023596">
    <property type="entry name" value="Peptidase_PrsW_arch/bac"/>
</dbReference>
<comment type="caution">
    <text evidence="11">The sequence shown here is derived from an EMBL/GenBank/DDBJ whole genome shotgun (WGS) entry which is preliminary data.</text>
</comment>
<evidence type="ECO:0000256" key="3">
    <source>
        <dbReference type="ARBA" id="ARBA00018997"/>
    </source>
</evidence>
<dbReference type="GO" id="GO:0008233">
    <property type="term" value="F:peptidase activity"/>
    <property type="evidence" value="ECO:0007669"/>
    <property type="project" value="UniProtKB-KW"/>
</dbReference>
<evidence type="ECO:0000256" key="4">
    <source>
        <dbReference type="ARBA" id="ARBA00022475"/>
    </source>
</evidence>
<dbReference type="PANTHER" id="PTHR36844">
    <property type="entry name" value="PROTEASE PRSW"/>
    <property type="match status" value="1"/>
</dbReference>
<evidence type="ECO:0000313" key="11">
    <source>
        <dbReference type="EMBL" id="PZR04017.1"/>
    </source>
</evidence>
<dbReference type="GO" id="GO:0006508">
    <property type="term" value="P:proteolysis"/>
    <property type="evidence" value="ECO:0007669"/>
    <property type="project" value="UniProtKB-KW"/>
</dbReference>
<dbReference type="PIRSF" id="PIRSF016933">
    <property type="entry name" value="PrsW"/>
    <property type="match status" value="1"/>
</dbReference>
<evidence type="ECO:0000256" key="7">
    <source>
        <dbReference type="ARBA" id="ARBA00022801"/>
    </source>
</evidence>
<sequence length="254" mass="27050">MGALLALSGVLPAMALMAFVARFDAKRPEPRKQLWLVTLFGGLVTLPVIGLQLLLEKLNPGGYSGAIYTAFIVAAVTEETSKALALYFAVWRHPSFDERLDGIVYATRAGLGFALVENVGYLMGAESISGFLGIFVMRAVLAVPGHAIYAGFMGYWTARRRFDAKGPGLAGGLLIAIALHGAYDAALFLCAELGKSTGPERLLVLLLLPIPVVVVVGGFLRLRAHAREALALDDVTHAPKPPPRLPAGMGFVLR</sequence>
<feature type="transmembrane region" description="Helical" evidence="10">
    <location>
        <begin position="168"/>
        <end position="189"/>
    </location>
</feature>
<dbReference type="Proteomes" id="UP000249061">
    <property type="component" value="Unassembled WGS sequence"/>
</dbReference>
<evidence type="ECO:0000256" key="5">
    <source>
        <dbReference type="ARBA" id="ARBA00022670"/>
    </source>
</evidence>
<evidence type="ECO:0000256" key="10">
    <source>
        <dbReference type="SAM" id="Phobius"/>
    </source>
</evidence>
<evidence type="ECO:0000256" key="9">
    <source>
        <dbReference type="ARBA" id="ARBA00023136"/>
    </source>
</evidence>
<keyword evidence="4" id="KW-1003">Cell membrane</keyword>
<name>A0A2W5SQV2_9BACT</name>
<keyword evidence="8 10" id="KW-1133">Transmembrane helix</keyword>
<evidence type="ECO:0000256" key="1">
    <source>
        <dbReference type="ARBA" id="ARBA00004651"/>
    </source>
</evidence>
<feature type="transmembrane region" description="Helical" evidence="10">
    <location>
        <begin position="6"/>
        <end position="23"/>
    </location>
</feature>
<dbReference type="Pfam" id="PF13367">
    <property type="entry name" value="PrsW-protease"/>
    <property type="match status" value="1"/>
</dbReference>
<feature type="transmembrane region" description="Helical" evidence="10">
    <location>
        <begin position="130"/>
        <end position="156"/>
    </location>
</feature>
<feature type="transmembrane region" description="Helical" evidence="10">
    <location>
        <begin position="35"/>
        <end position="55"/>
    </location>
</feature>
<protein>
    <recommendedName>
        <fullName evidence="3">Protease PrsW</fullName>
    </recommendedName>
</protein>
<reference evidence="11 12" key="1">
    <citation type="submission" date="2017-08" db="EMBL/GenBank/DDBJ databases">
        <title>Infants hospitalized years apart are colonized by the same room-sourced microbial strains.</title>
        <authorList>
            <person name="Brooks B."/>
            <person name="Olm M.R."/>
            <person name="Firek B.A."/>
            <person name="Baker R."/>
            <person name="Thomas B.C."/>
            <person name="Morowitz M.J."/>
            <person name="Banfield J.F."/>
        </authorList>
    </citation>
    <scope>NUCLEOTIDE SEQUENCE [LARGE SCALE GENOMIC DNA]</scope>
    <source>
        <strain evidence="11">S2_003_000_R2_14</strain>
    </source>
</reference>
<dbReference type="EMBL" id="QFQP01000066">
    <property type="protein sequence ID" value="PZR04017.1"/>
    <property type="molecule type" value="Genomic_DNA"/>
</dbReference>
<organism evidence="11 12">
    <name type="scientific">Archangium gephyra</name>
    <dbReference type="NCBI Taxonomy" id="48"/>
    <lineage>
        <taxon>Bacteria</taxon>
        <taxon>Pseudomonadati</taxon>
        <taxon>Myxococcota</taxon>
        <taxon>Myxococcia</taxon>
        <taxon>Myxococcales</taxon>
        <taxon>Cystobacterineae</taxon>
        <taxon>Archangiaceae</taxon>
        <taxon>Archangium</taxon>
    </lineage>
</organism>